<organism evidence="2 3">
    <name type="scientific">Leeuwenhoekiella blandensis (strain CECT 7118 / CCUG 51940 / KCTC 22103 / MED217)</name>
    <name type="common">Flavobacterium sp. (strain MED217)</name>
    <dbReference type="NCBI Taxonomy" id="398720"/>
    <lineage>
        <taxon>Bacteria</taxon>
        <taxon>Pseudomonadati</taxon>
        <taxon>Bacteroidota</taxon>
        <taxon>Flavobacteriia</taxon>
        <taxon>Flavobacteriales</taxon>
        <taxon>Flavobacteriaceae</taxon>
        <taxon>Leeuwenhoekiella</taxon>
    </lineage>
</organism>
<dbReference type="HOGENOM" id="CLU_2700195_0_0_10"/>
<accession>A3XLR6</accession>
<protein>
    <submittedName>
        <fullName evidence="2">Uncharacterized protein</fullName>
    </submittedName>
</protein>
<sequence length="73" mass="8556">MLHVNKSLKLIISVYFTFPNVSKDISIKQIYFKEILNIVYIFSVFGNSISIFIIVLLTFILFLPLNHIFTFIL</sequence>
<gene>
    <name evidence="2" type="ORF">MED217_11624</name>
</gene>
<name>A3XLR6_LEEBM</name>
<feature type="transmembrane region" description="Helical" evidence="1">
    <location>
        <begin position="38"/>
        <end position="63"/>
    </location>
</feature>
<dbReference type="Proteomes" id="UP000001601">
    <property type="component" value="Unassembled WGS sequence"/>
</dbReference>
<keyword evidence="1" id="KW-0472">Membrane</keyword>
<dbReference type="EMBL" id="AANC01000004">
    <property type="protein sequence ID" value="EAQ49502.1"/>
    <property type="molecule type" value="Genomic_DNA"/>
</dbReference>
<keyword evidence="3" id="KW-1185">Reference proteome</keyword>
<keyword evidence="1" id="KW-0812">Transmembrane</keyword>
<evidence type="ECO:0000313" key="3">
    <source>
        <dbReference type="Proteomes" id="UP000001601"/>
    </source>
</evidence>
<proteinExistence type="predicted"/>
<evidence type="ECO:0000256" key="1">
    <source>
        <dbReference type="SAM" id="Phobius"/>
    </source>
</evidence>
<reference evidence="2 3" key="1">
    <citation type="journal article" date="2007" name="Nature">
        <title>Light stimulates growth of proteorhodopsin-containing marine Flavobacteria.</title>
        <authorList>
            <person name="Gomez-Consarnau L."/>
            <person name="Gonzalez J.M."/>
            <person name="Coll-Llado M."/>
            <person name="Gourdon P."/>
            <person name="Pascher T."/>
            <person name="Neutze R."/>
            <person name="Pedros-Alio C."/>
            <person name="Pinhassi J."/>
        </authorList>
    </citation>
    <scope>NUCLEOTIDE SEQUENCE [LARGE SCALE GENOMIC DNA]</scope>
    <source>
        <strain evidence="2 3">MED217</strain>
    </source>
</reference>
<comment type="caution">
    <text evidence="2">The sequence shown here is derived from an EMBL/GenBank/DDBJ whole genome shotgun (WGS) entry which is preliminary data.</text>
</comment>
<keyword evidence="1" id="KW-1133">Transmembrane helix</keyword>
<dbReference type="STRING" id="398720.MED217_11624"/>
<dbReference type="AlphaFoldDB" id="A3XLR6"/>
<evidence type="ECO:0000313" key="2">
    <source>
        <dbReference type="EMBL" id="EAQ49502.1"/>
    </source>
</evidence>